<reference evidence="3" key="1">
    <citation type="submission" date="2016-04" db="EMBL/GenBank/DDBJ databases">
        <title>Complete Genome Sequences of Twelve Strains of a Stable Defined Moderately Diverse Mouse Microbiota 2 (sDMDMm2).</title>
        <authorList>
            <person name="Uchimura Y."/>
            <person name="Wyss M."/>
            <person name="Brugiroux S."/>
            <person name="Limenitakis J.P."/>
            <person name="Stecher B."/>
            <person name="McCoy K.D."/>
            <person name="Macpherson A.J."/>
        </authorList>
    </citation>
    <scope>NUCLEOTIDE SEQUENCE [LARGE SCALE GENOMIC DNA]</scope>
    <source>
        <strain evidence="3">I48</strain>
    </source>
</reference>
<dbReference type="KEGG" id="bcae:A4V03_14570"/>
<protein>
    <recommendedName>
        <fullName evidence="1">DUF7660 domain-containing protein</fullName>
    </recommendedName>
</protein>
<dbReference type="EMBL" id="CP015401">
    <property type="protein sequence ID" value="ANU58644.1"/>
    <property type="molecule type" value="Genomic_DNA"/>
</dbReference>
<dbReference type="AlphaFoldDB" id="A0A1C7H258"/>
<evidence type="ECO:0000313" key="3">
    <source>
        <dbReference type="Proteomes" id="UP000092631"/>
    </source>
</evidence>
<evidence type="ECO:0000313" key="2">
    <source>
        <dbReference type="EMBL" id="ANU58644.1"/>
    </source>
</evidence>
<dbReference type="Pfam" id="PF24693">
    <property type="entry name" value="DUF7660"/>
    <property type="match status" value="1"/>
</dbReference>
<dbReference type="InterPro" id="IPR056077">
    <property type="entry name" value="DUF7660"/>
</dbReference>
<sequence>MTMDCISKRIEEISSKKAFLAFLDELNSSFLKNSEEWENRTIDEFLNAMQSWIEDYSSSEFNDIDWGKVDYSLLARILYMGKIYE</sequence>
<accession>A0A1C7H258</accession>
<evidence type="ECO:0000259" key="1">
    <source>
        <dbReference type="Pfam" id="PF24693"/>
    </source>
</evidence>
<dbReference type="RefSeq" id="WP_065539479.1">
    <property type="nucleotide sequence ID" value="NZ_CAQPWQ010000024.1"/>
</dbReference>
<keyword evidence="3" id="KW-1185">Reference proteome</keyword>
<name>A0A1C7H258_9BACE</name>
<organism evidence="2 3">
    <name type="scientific">Bacteroides caecimuris</name>
    <dbReference type="NCBI Taxonomy" id="1796613"/>
    <lineage>
        <taxon>Bacteria</taxon>
        <taxon>Pseudomonadati</taxon>
        <taxon>Bacteroidota</taxon>
        <taxon>Bacteroidia</taxon>
        <taxon>Bacteroidales</taxon>
        <taxon>Bacteroidaceae</taxon>
        <taxon>Bacteroides</taxon>
    </lineage>
</organism>
<gene>
    <name evidence="2" type="ORF">A4V03_14570</name>
</gene>
<feature type="domain" description="DUF7660" evidence="1">
    <location>
        <begin position="15"/>
        <end position="85"/>
    </location>
</feature>
<dbReference type="Proteomes" id="UP000092631">
    <property type="component" value="Chromosome"/>
</dbReference>
<proteinExistence type="predicted"/>